<sequence length="124" mass="13794">MSRGLLIAVFDFSNAAADEFHDWYDLEHIPERQSVTGFGACERWISVEKPNISVASYDLESHDVMRGDAYKNIAYENRSVWSKRITSICSIPLRFEGQQITPGDENVPAGAGALLINAMNVTAE</sequence>
<gene>
    <name evidence="1" type="ORF">METZ01_LOCUS358305</name>
</gene>
<reference evidence="1" key="1">
    <citation type="submission" date="2018-05" db="EMBL/GenBank/DDBJ databases">
        <authorList>
            <person name="Lanie J.A."/>
            <person name="Ng W.-L."/>
            <person name="Kazmierczak K.M."/>
            <person name="Andrzejewski T.M."/>
            <person name="Davidsen T.M."/>
            <person name="Wayne K.J."/>
            <person name="Tettelin H."/>
            <person name="Glass J.I."/>
            <person name="Rusch D."/>
            <person name="Podicherti R."/>
            <person name="Tsui H.-C.T."/>
            <person name="Winkler M.E."/>
        </authorList>
    </citation>
    <scope>NUCLEOTIDE SEQUENCE</scope>
</reference>
<protein>
    <submittedName>
        <fullName evidence="1">Uncharacterized protein</fullName>
    </submittedName>
</protein>
<accession>A0A382S927</accession>
<name>A0A382S927_9ZZZZ</name>
<proteinExistence type="predicted"/>
<feature type="non-terminal residue" evidence="1">
    <location>
        <position position="124"/>
    </location>
</feature>
<organism evidence="1">
    <name type="scientific">marine metagenome</name>
    <dbReference type="NCBI Taxonomy" id="408172"/>
    <lineage>
        <taxon>unclassified sequences</taxon>
        <taxon>metagenomes</taxon>
        <taxon>ecological metagenomes</taxon>
    </lineage>
</organism>
<evidence type="ECO:0000313" key="1">
    <source>
        <dbReference type="EMBL" id="SVD05451.1"/>
    </source>
</evidence>
<dbReference type="AlphaFoldDB" id="A0A382S927"/>
<dbReference type="EMBL" id="UINC01126760">
    <property type="protein sequence ID" value="SVD05451.1"/>
    <property type="molecule type" value="Genomic_DNA"/>
</dbReference>